<gene>
    <name evidence="1" type="ORF">Glove_283g55</name>
</gene>
<dbReference type="OrthoDB" id="2318560at2759"/>
<dbReference type="EMBL" id="PQFF01000259">
    <property type="protein sequence ID" value="RHZ69439.1"/>
    <property type="molecule type" value="Genomic_DNA"/>
</dbReference>
<evidence type="ECO:0000313" key="2">
    <source>
        <dbReference type="Proteomes" id="UP000266861"/>
    </source>
</evidence>
<comment type="caution">
    <text evidence="1">The sequence shown here is derived from an EMBL/GenBank/DDBJ whole genome shotgun (WGS) entry which is preliminary data.</text>
</comment>
<name>A0A397I1F3_9GLOM</name>
<proteinExistence type="predicted"/>
<dbReference type="AlphaFoldDB" id="A0A397I1F3"/>
<keyword evidence="2" id="KW-1185">Reference proteome</keyword>
<dbReference type="Proteomes" id="UP000266861">
    <property type="component" value="Unassembled WGS sequence"/>
</dbReference>
<evidence type="ECO:0000313" key="1">
    <source>
        <dbReference type="EMBL" id="RHZ69439.1"/>
    </source>
</evidence>
<organism evidence="1 2">
    <name type="scientific">Diversispora epigaea</name>
    <dbReference type="NCBI Taxonomy" id="1348612"/>
    <lineage>
        <taxon>Eukaryota</taxon>
        <taxon>Fungi</taxon>
        <taxon>Fungi incertae sedis</taxon>
        <taxon>Mucoromycota</taxon>
        <taxon>Glomeromycotina</taxon>
        <taxon>Glomeromycetes</taxon>
        <taxon>Diversisporales</taxon>
        <taxon>Diversisporaceae</taxon>
        <taxon>Diversispora</taxon>
    </lineage>
</organism>
<reference evidence="1 2" key="1">
    <citation type="submission" date="2018-08" db="EMBL/GenBank/DDBJ databases">
        <title>Genome and evolution of the arbuscular mycorrhizal fungus Diversispora epigaea (formerly Glomus versiforme) and its bacterial endosymbionts.</title>
        <authorList>
            <person name="Sun X."/>
            <person name="Fei Z."/>
            <person name="Harrison M."/>
        </authorList>
    </citation>
    <scope>NUCLEOTIDE SEQUENCE [LARGE SCALE GENOMIC DNA]</scope>
    <source>
        <strain evidence="1 2">IT104</strain>
    </source>
</reference>
<protein>
    <submittedName>
        <fullName evidence="1">Uncharacterized protein</fullName>
    </submittedName>
</protein>
<sequence length="93" mass="11500">MTMQIFTNRPTLGELYQELWKYYCDYKENDFKNHNEITIQIENDHWVTNKWTSGNETTDKFIRDAQLNVEKSIEWIPFNRFQNIKEIEQQRYS</sequence>
<accession>A0A397I1F3</accession>